<dbReference type="InterPro" id="IPR024662">
    <property type="entry name" value="Trs65"/>
</dbReference>
<feature type="domain" description="Trafficking protein particle complex II-specific subunit 65 IgD3" evidence="1">
    <location>
        <begin position="316"/>
        <end position="472"/>
    </location>
</feature>
<dbReference type="OrthoDB" id="5345392at2759"/>
<keyword evidence="3" id="KW-1185">Reference proteome</keyword>
<dbReference type="STRING" id="13370.A0A448YG88"/>
<evidence type="ECO:0000313" key="2">
    <source>
        <dbReference type="EMBL" id="VEU19965.1"/>
    </source>
</evidence>
<dbReference type="InterPro" id="IPR055420">
    <property type="entry name" value="IgD3_Trs65"/>
</dbReference>
<dbReference type="Proteomes" id="UP000290900">
    <property type="component" value="Unassembled WGS sequence"/>
</dbReference>
<reference evidence="2 3" key="1">
    <citation type="submission" date="2018-12" db="EMBL/GenBank/DDBJ databases">
        <authorList>
            <person name="Tiukova I."/>
            <person name="Dainat J."/>
        </authorList>
    </citation>
    <scope>NUCLEOTIDE SEQUENCE [LARGE SCALE GENOMIC DNA]</scope>
</reference>
<evidence type="ECO:0000313" key="3">
    <source>
        <dbReference type="Proteomes" id="UP000290900"/>
    </source>
</evidence>
<accession>A0A448YG88</accession>
<dbReference type="AlphaFoldDB" id="A0A448YG88"/>
<dbReference type="PANTHER" id="PTHR28159">
    <property type="entry name" value="TRAFFICKING PROTEIN PARTICLE COMPLEX II-SPECIFIC SUBUNIT 65"/>
    <property type="match status" value="1"/>
</dbReference>
<dbReference type="Pfam" id="PF12735">
    <property type="entry name" value="IgD3_Trs65"/>
    <property type="match status" value="1"/>
</dbReference>
<sequence>MVETTPKIKIVIPDRELTESPSQIDGDLETADVKTVGYFDENISIYVITPPTVKSRVSLELSYTSTRQRIYSLEVPTFMDDERNIWKFELTIIPGKCNNELGIRAYYDELVSMQDNTLTDFEVSDVVTIAGIELISKKGLPEKTPEKQLVSSECFLPISPIFQMLFKSIRSEKILTSLELYACKKLRELKTDIVVNRVTIEIANCEVTEYSDIHYPVKLTQNVTLTLAYKLISSDTKNVKPIVALIHSTIDGFKDIVTKWTTNVDFQSSSTPVSVAPFRTASSPLLMTSPNMSKSRSASSMLFPRRAAFKFKSNSSVNLQSSSSQMFKRGLIVSVSGQTRVKLGEAFKWNIQLINKSPEKMDLVLYVQSSIKKQYEKSVPPIPIQNPHSSRQDPIPLFNNNQLVKCFYHKFNKVGLVSLSNNLRMNLEPGNLFETELQLIAIEKGLFNLHDVKILDANTGDTFECPRLLDVLVV</sequence>
<proteinExistence type="predicted"/>
<gene>
    <name evidence="2" type="ORF">BRENAR_LOCUS700</name>
</gene>
<dbReference type="InParanoid" id="A0A448YG88"/>
<dbReference type="EMBL" id="CAACVR010000001">
    <property type="protein sequence ID" value="VEU19965.1"/>
    <property type="molecule type" value="Genomic_DNA"/>
</dbReference>
<name>A0A448YG88_BRENA</name>
<dbReference type="GO" id="GO:0005802">
    <property type="term" value="C:trans-Golgi network"/>
    <property type="evidence" value="ECO:0007669"/>
    <property type="project" value="TreeGrafter"/>
</dbReference>
<organism evidence="2 3">
    <name type="scientific">Brettanomyces naardenensis</name>
    <name type="common">Yeast</name>
    <dbReference type="NCBI Taxonomy" id="13370"/>
    <lineage>
        <taxon>Eukaryota</taxon>
        <taxon>Fungi</taxon>
        <taxon>Dikarya</taxon>
        <taxon>Ascomycota</taxon>
        <taxon>Saccharomycotina</taxon>
        <taxon>Pichiomycetes</taxon>
        <taxon>Pichiales</taxon>
        <taxon>Pichiaceae</taxon>
        <taxon>Brettanomyces</taxon>
    </lineage>
</organism>
<dbReference type="GO" id="GO:1990071">
    <property type="term" value="C:TRAPPII protein complex"/>
    <property type="evidence" value="ECO:0007669"/>
    <property type="project" value="InterPro"/>
</dbReference>
<evidence type="ECO:0000259" key="1">
    <source>
        <dbReference type="Pfam" id="PF12735"/>
    </source>
</evidence>
<protein>
    <submittedName>
        <fullName evidence="2">DEKNAAC100731</fullName>
    </submittedName>
</protein>
<dbReference type="GO" id="GO:0006891">
    <property type="term" value="P:intra-Golgi vesicle-mediated transport"/>
    <property type="evidence" value="ECO:0007669"/>
    <property type="project" value="InterPro"/>
</dbReference>
<dbReference type="PANTHER" id="PTHR28159:SF1">
    <property type="entry name" value="TRAFFICKING PROTEIN PARTICLE COMPLEX II-SPECIFIC SUBUNIT 65"/>
    <property type="match status" value="1"/>
</dbReference>